<evidence type="ECO:0000313" key="2">
    <source>
        <dbReference type="Proteomes" id="UP000281647"/>
    </source>
</evidence>
<protein>
    <submittedName>
        <fullName evidence="1">DUF2794 domain-containing protein</fullName>
    </submittedName>
</protein>
<reference evidence="1 2" key="1">
    <citation type="submission" date="2018-11" db="EMBL/GenBank/DDBJ databases">
        <title>Pseudaminobacter arsenicus sp. nov., an arsenic-resistant bacterium isolated from arsenic-rich aquifers.</title>
        <authorList>
            <person name="Mu Y."/>
        </authorList>
    </citation>
    <scope>NUCLEOTIDE SEQUENCE [LARGE SCALE GENOMIC DNA]</scope>
    <source>
        <strain evidence="1 2">CB3</strain>
    </source>
</reference>
<dbReference type="Pfam" id="PF10984">
    <property type="entry name" value="DUF2794"/>
    <property type="match status" value="1"/>
</dbReference>
<organism evidence="1 2">
    <name type="scientific">Borborobacter arsenicus</name>
    <dbReference type="NCBI Taxonomy" id="1851146"/>
    <lineage>
        <taxon>Bacteria</taxon>
        <taxon>Pseudomonadati</taxon>
        <taxon>Pseudomonadota</taxon>
        <taxon>Alphaproteobacteria</taxon>
        <taxon>Hyphomicrobiales</taxon>
        <taxon>Phyllobacteriaceae</taxon>
        <taxon>Borborobacter</taxon>
    </lineage>
</organism>
<dbReference type="AlphaFoldDB" id="A0A432V213"/>
<keyword evidence="2" id="KW-1185">Reference proteome</keyword>
<dbReference type="Proteomes" id="UP000281647">
    <property type="component" value="Unassembled WGS sequence"/>
</dbReference>
<accession>A0A432V213</accession>
<dbReference type="InterPro" id="IPR021252">
    <property type="entry name" value="DUF2794"/>
</dbReference>
<evidence type="ECO:0000313" key="1">
    <source>
        <dbReference type="EMBL" id="RUM96233.1"/>
    </source>
</evidence>
<gene>
    <name evidence="1" type="ORF">EET67_18905</name>
</gene>
<dbReference type="EMBL" id="RKST01000021">
    <property type="protein sequence ID" value="RUM96233.1"/>
    <property type="molecule type" value="Genomic_DNA"/>
</dbReference>
<sequence length="126" mass="14394">MTDRAEEGGEESAILIPLHEARRARQALIVSFDRRELDQILRVYGRMVAANEWRDYAIDHLSDRAVFSVFRRSREHPLFQIVKNPKLARKQGAFSVVAAGGLILKRGHELARVLSVFDKTLRLVEA</sequence>
<dbReference type="OrthoDB" id="7159482at2"/>
<comment type="caution">
    <text evidence="1">The sequence shown here is derived from an EMBL/GenBank/DDBJ whole genome shotgun (WGS) entry which is preliminary data.</text>
</comment>
<name>A0A432V213_9HYPH</name>
<dbReference type="RefSeq" id="WP_128628105.1">
    <property type="nucleotide sequence ID" value="NZ_RKST01000021.1"/>
</dbReference>
<proteinExistence type="predicted"/>